<evidence type="ECO:0000256" key="10">
    <source>
        <dbReference type="ARBA" id="ARBA00023603"/>
    </source>
</evidence>
<evidence type="ECO:0000256" key="7">
    <source>
        <dbReference type="ARBA" id="ARBA00023136"/>
    </source>
</evidence>
<evidence type="ECO:0000256" key="4">
    <source>
        <dbReference type="ARBA" id="ARBA00022692"/>
    </source>
</evidence>
<name>A0AAJ5C252_9SPHI</name>
<keyword evidence="4 13" id="KW-0812">Transmembrane</keyword>
<dbReference type="RefSeq" id="WP_095067932.1">
    <property type="nucleotide sequence ID" value="NZ_FNGK01000004.1"/>
</dbReference>
<dbReference type="AlphaFoldDB" id="A0AAJ5C252"/>
<accession>A0AAJ5C252</accession>
<evidence type="ECO:0000256" key="11">
    <source>
        <dbReference type="ARBA" id="ARBA00023667"/>
    </source>
</evidence>
<gene>
    <name evidence="14" type="ORF">SAMEA4412673_03865</name>
</gene>
<feature type="transmembrane region" description="Helical" evidence="13">
    <location>
        <begin position="12"/>
        <end position="36"/>
    </location>
</feature>
<protein>
    <recommendedName>
        <fullName evidence="11">Glycosyl-4,4'-diaponeurosporenoate acyltransferase</fullName>
    </recommendedName>
</protein>
<comment type="function">
    <text evidence="12">Catalyzes the acylation of glycosyl-4,4'-diaponeurosporenoate, i.e. the esterification of glucose at the C6'' position with the carboxyl group of the C(15) fatty acid 12-methyltetradecanoic acid, to yield staphyloxanthin. This is the last step in the biosynthesis of this orange pigment, present in most staphylococci strains.</text>
</comment>
<dbReference type="GO" id="GO:0005886">
    <property type="term" value="C:plasma membrane"/>
    <property type="evidence" value="ECO:0007669"/>
    <property type="project" value="UniProtKB-SubCell"/>
</dbReference>
<evidence type="ECO:0000256" key="8">
    <source>
        <dbReference type="ARBA" id="ARBA00023315"/>
    </source>
</evidence>
<dbReference type="KEGG" id="smiz:4412673_03865"/>
<keyword evidence="7 13" id="KW-0472">Membrane</keyword>
<sequence length="180" mass="21230">MLKTRHRYQRHMLNQLFNLFWTLVCFTPIFWFWYLVGAKGSWLYIAIGLAMLFALVPAWVLERTVLSEDPGFYERYGVRFMRKFVQDGDIVNSMTKENRPAQGRGKAHAKRYLSTIAMYERYHWTCMVFFLLSTVIAFLHGFCIAGISILAANFTYNAIPIFLQQYNKVRIKKITDLQDT</sequence>
<keyword evidence="5" id="KW-0732">Signal</keyword>
<evidence type="ECO:0000256" key="3">
    <source>
        <dbReference type="ARBA" id="ARBA00022679"/>
    </source>
</evidence>
<dbReference type="Proteomes" id="UP000215355">
    <property type="component" value="Chromosome 1"/>
</dbReference>
<evidence type="ECO:0000313" key="15">
    <source>
        <dbReference type="Proteomes" id="UP000215355"/>
    </source>
</evidence>
<evidence type="ECO:0000256" key="12">
    <source>
        <dbReference type="ARBA" id="ARBA00025324"/>
    </source>
</evidence>
<evidence type="ECO:0000313" key="14">
    <source>
        <dbReference type="EMBL" id="SNV63322.1"/>
    </source>
</evidence>
<keyword evidence="6 13" id="KW-1133">Transmembrane helix</keyword>
<feature type="transmembrane region" description="Helical" evidence="13">
    <location>
        <begin position="121"/>
        <end position="139"/>
    </location>
</feature>
<dbReference type="Pfam" id="PF18927">
    <property type="entry name" value="CrtO"/>
    <property type="match status" value="1"/>
</dbReference>
<comment type="similarity">
    <text evidence="10">Belongs to the acyltransferase CrtO family.</text>
</comment>
<evidence type="ECO:0000256" key="5">
    <source>
        <dbReference type="ARBA" id="ARBA00022729"/>
    </source>
</evidence>
<keyword evidence="3" id="KW-0808">Transferase</keyword>
<evidence type="ECO:0000256" key="9">
    <source>
        <dbReference type="ARBA" id="ARBA00023588"/>
    </source>
</evidence>
<keyword evidence="2" id="KW-1003">Cell membrane</keyword>
<dbReference type="InterPro" id="IPR044021">
    <property type="entry name" value="CrtO"/>
</dbReference>
<evidence type="ECO:0000256" key="2">
    <source>
        <dbReference type="ARBA" id="ARBA00022475"/>
    </source>
</evidence>
<reference evidence="14 15" key="1">
    <citation type="submission" date="2017-06" db="EMBL/GenBank/DDBJ databases">
        <authorList>
            <consortium name="Pathogen Informatics"/>
        </authorList>
    </citation>
    <scope>NUCLEOTIDE SEQUENCE [LARGE SCALE GENOMIC DNA]</scope>
    <source>
        <strain evidence="14 15">NCTC12149</strain>
    </source>
</reference>
<evidence type="ECO:0000256" key="1">
    <source>
        <dbReference type="ARBA" id="ARBA00004162"/>
    </source>
</evidence>
<proteinExistence type="inferred from homology"/>
<organism evidence="14 15">
    <name type="scientific">Sphingobacterium mizutaii</name>
    <dbReference type="NCBI Taxonomy" id="1010"/>
    <lineage>
        <taxon>Bacteria</taxon>
        <taxon>Pseudomonadati</taxon>
        <taxon>Bacteroidota</taxon>
        <taxon>Sphingobacteriia</taxon>
        <taxon>Sphingobacteriales</taxon>
        <taxon>Sphingobacteriaceae</taxon>
        <taxon>Sphingobacterium</taxon>
    </lineage>
</organism>
<evidence type="ECO:0000256" key="13">
    <source>
        <dbReference type="SAM" id="Phobius"/>
    </source>
</evidence>
<keyword evidence="8" id="KW-0012">Acyltransferase</keyword>
<feature type="transmembrane region" description="Helical" evidence="13">
    <location>
        <begin position="42"/>
        <end position="61"/>
    </location>
</feature>
<dbReference type="EMBL" id="LT906468">
    <property type="protein sequence ID" value="SNV63322.1"/>
    <property type="molecule type" value="Genomic_DNA"/>
</dbReference>
<comment type="subcellular location">
    <subcellularLocation>
        <location evidence="1">Cell membrane</location>
        <topology evidence="1">Single-pass membrane protein</topology>
    </subcellularLocation>
</comment>
<dbReference type="GO" id="GO:0016746">
    <property type="term" value="F:acyltransferase activity"/>
    <property type="evidence" value="ECO:0007669"/>
    <property type="project" value="UniProtKB-KW"/>
</dbReference>
<evidence type="ECO:0000256" key="6">
    <source>
        <dbReference type="ARBA" id="ARBA00022989"/>
    </source>
</evidence>
<comment type="pathway">
    <text evidence="9">Carotenoid biosynthesis; staphyloxanthin biosynthesis; staphyloxanthin from farnesyl diphosphate: step 5/5.</text>
</comment>